<dbReference type="EMBL" id="MU857668">
    <property type="protein sequence ID" value="KAK4246699.1"/>
    <property type="molecule type" value="Genomic_DNA"/>
</dbReference>
<gene>
    <name evidence="2" type="ORF">C7999DRAFT_41858</name>
</gene>
<dbReference type="AlphaFoldDB" id="A0AAN7CR00"/>
<accession>A0AAN7CR00</accession>
<reference evidence="2" key="2">
    <citation type="submission" date="2023-05" db="EMBL/GenBank/DDBJ databases">
        <authorList>
            <consortium name="Lawrence Berkeley National Laboratory"/>
            <person name="Steindorff A."/>
            <person name="Hensen N."/>
            <person name="Bonometti L."/>
            <person name="Westerberg I."/>
            <person name="Brannstrom I.O."/>
            <person name="Guillou S."/>
            <person name="Cros-Aarteil S."/>
            <person name="Calhoun S."/>
            <person name="Haridas S."/>
            <person name="Kuo A."/>
            <person name="Mondo S."/>
            <person name="Pangilinan J."/>
            <person name="Riley R."/>
            <person name="Labutti K."/>
            <person name="Andreopoulos B."/>
            <person name="Lipzen A."/>
            <person name="Chen C."/>
            <person name="Yanf M."/>
            <person name="Daum C."/>
            <person name="Ng V."/>
            <person name="Clum A."/>
            <person name="Ohm R."/>
            <person name="Martin F."/>
            <person name="Silar P."/>
            <person name="Natvig D."/>
            <person name="Lalanne C."/>
            <person name="Gautier V."/>
            <person name="Ament-Velasquez S.L."/>
            <person name="Kruys A."/>
            <person name="Hutchinson M.I."/>
            <person name="Powell A.J."/>
            <person name="Barry K."/>
            <person name="Miller A.N."/>
            <person name="Grigoriev I.V."/>
            <person name="Debuchy R."/>
            <person name="Gladieux P."/>
            <person name="Thoren M.H."/>
            <person name="Johannesson H."/>
        </authorList>
    </citation>
    <scope>NUCLEOTIDE SEQUENCE</scope>
    <source>
        <strain evidence="2">CBS 359.72</strain>
    </source>
</reference>
<reference evidence="2" key="1">
    <citation type="journal article" date="2023" name="Mol. Phylogenet. Evol.">
        <title>Genome-scale phylogeny and comparative genomics of the fungal order Sordariales.</title>
        <authorList>
            <person name="Hensen N."/>
            <person name="Bonometti L."/>
            <person name="Westerberg I."/>
            <person name="Brannstrom I.O."/>
            <person name="Guillou S."/>
            <person name="Cros-Aarteil S."/>
            <person name="Calhoun S."/>
            <person name="Haridas S."/>
            <person name="Kuo A."/>
            <person name="Mondo S."/>
            <person name="Pangilinan J."/>
            <person name="Riley R."/>
            <person name="LaButti K."/>
            <person name="Andreopoulos B."/>
            <person name="Lipzen A."/>
            <person name="Chen C."/>
            <person name="Yan M."/>
            <person name="Daum C."/>
            <person name="Ng V."/>
            <person name="Clum A."/>
            <person name="Steindorff A."/>
            <person name="Ohm R.A."/>
            <person name="Martin F."/>
            <person name="Silar P."/>
            <person name="Natvig D.O."/>
            <person name="Lalanne C."/>
            <person name="Gautier V."/>
            <person name="Ament-Velasquez S.L."/>
            <person name="Kruys A."/>
            <person name="Hutchinson M.I."/>
            <person name="Powell A.J."/>
            <person name="Barry K."/>
            <person name="Miller A.N."/>
            <person name="Grigoriev I.V."/>
            <person name="Debuchy R."/>
            <person name="Gladieux P."/>
            <person name="Hiltunen Thoren M."/>
            <person name="Johannesson H."/>
        </authorList>
    </citation>
    <scope>NUCLEOTIDE SEQUENCE</scope>
    <source>
        <strain evidence="2">CBS 359.72</strain>
    </source>
</reference>
<sequence>MLSVTTIFRPDPTCFAPSNLWLSIRTGWECDTYYPPFAPRPTEILRLSHYNWVTTGATIYESTAYSACPEGMTGARTLTRETRGIIFVTTNCCPIAYDFVPANLVPTPIPSVIDGTTYPVTYSTSNVLCKAASVEKLSGQKVTMTVKSGNQLVGTTVVDWDYENDFIIVTAPTIYKHLFPDPRVGTTSTCFGDQPGCDDRTNRYIPRPTYAPHDSYVPPPSPAVTQFTPSPSCLSDSNLWLVSGKCSVTDPGKSSEPRSPPWLQCTHTVAGDPNESEPACYQGGPSTVIDGKPTWYTDCPAGYTAFNSSIYRPFDRSTRTYEVDATLLTCCPSKFRDIAFTYTTELNYVTSPTVHDGVTRTVIRDPLPRCFASRVGDQLAGKAVTMGLYSDAGGWDSSAKKPGQKYEGTSREAVWDEARDTLFAHPAYIMYTVFHGTHTCFESCDEYLTYSYPAGLEGPRSTSASSAGAAAAMARGDVQAAGLSVVVVVVTVVHVAVGGYRVG</sequence>
<dbReference type="Proteomes" id="UP001303647">
    <property type="component" value="Unassembled WGS sequence"/>
</dbReference>
<proteinExistence type="predicted"/>
<keyword evidence="3" id="KW-1185">Reference proteome</keyword>
<keyword evidence="1" id="KW-1133">Transmembrane helix</keyword>
<feature type="transmembrane region" description="Helical" evidence="1">
    <location>
        <begin position="480"/>
        <end position="500"/>
    </location>
</feature>
<evidence type="ECO:0000313" key="3">
    <source>
        <dbReference type="Proteomes" id="UP001303647"/>
    </source>
</evidence>
<comment type="caution">
    <text evidence="2">The sequence shown here is derived from an EMBL/GenBank/DDBJ whole genome shotgun (WGS) entry which is preliminary data.</text>
</comment>
<organism evidence="2 3">
    <name type="scientific">Corynascus novoguineensis</name>
    <dbReference type="NCBI Taxonomy" id="1126955"/>
    <lineage>
        <taxon>Eukaryota</taxon>
        <taxon>Fungi</taxon>
        <taxon>Dikarya</taxon>
        <taxon>Ascomycota</taxon>
        <taxon>Pezizomycotina</taxon>
        <taxon>Sordariomycetes</taxon>
        <taxon>Sordariomycetidae</taxon>
        <taxon>Sordariales</taxon>
        <taxon>Chaetomiaceae</taxon>
        <taxon>Corynascus</taxon>
    </lineage>
</organism>
<keyword evidence="1" id="KW-0472">Membrane</keyword>
<evidence type="ECO:0000313" key="2">
    <source>
        <dbReference type="EMBL" id="KAK4246699.1"/>
    </source>
</evidence>
<evidence type="ECO:0000256" key="1">
    <source>
        <dbReference type="SAM" id="Phobius"/>
    </source>
</evidence>
<name>A0AAN7CR00_9PEZI</name>
<keyword evidence="1" id="KW-0812">Transmembrane</keyword>
<protein>
    <submittedName>
        <fullName evidence="2">Uncharacterized protein</fullName>
    </submittedName>
</protein>